<keyword evidence="2" id="KW-1185">Reference proteome</keyword>
<dbReference type="AlphaFoldDB" id="A0A9Q0H6A7"/>
<proteinExistence type="predicted"/>
<comment type="caution">
    <text evidence="1">The sequence shown here is derived from an EMBL/GenBank/DDBJ whole genome shotgun (WGS) entry which is preliminary data.</text>
</comment>
<sequence length="164" mass="18320">MVSENSMGCLGNLMSSSHQNFKLLVAREGGIECLKNYWKAAPSVWHFEDEVRLLTNKASSRFITEAFISRSTVGEVLSFEVSKVKSAVASTVYKLGSCTKMRKELDEAPVVQSNKCQHKRHNIVVVIVRDSEPRGQISQSLKLAGGWTKMPYITKLFQKPEVVA</sequence>
<accession>A0A9Q0H6A7</accession>
<evidence type="ECO:0000313" key="2">
    <source>
        <dbReference type="Proteomes" id="UP001141806"/>
    </source>
</evidence>
<dbReference type="EMBL" id="JAMYWD010000009">
    <property type="protein sequence ID" value="KAJ4960045.1"/>
    <property type="molecule type" value="Genomic_DNA"/>
</dbReference>
<dbReference type="OrthoDB" id="7537227at2759"/>
<name>A0A9Q0H6A7_9MAGN</name>
<evidence type="ECO:0000313" key="1">
    <source>
        <dbReference type="EMBL" id="KAJ4960045.1"/>
    </source>
</evidence>
<reference evidence="1" key="1">
    <citation type="journal article" date="2023" name="Plant J.">
        <title>The genome of the king protea, Protea cynaroides.</title>
        <authorList>
            <person name="Chang J."/>
            <person name="Duong T.A."/>
            <person name="Schoeman C."/>
            <person name="Ma X."/>
            <person name="Roodt D."/>
            <person name="Barker N."/>
            <person name="Li Z."/>
            <person name="Van de Peer Y."/>
            <person name="Mizrachi E."/>
        </authorList>
    </citation>
    <scope>NUCLEOTIDE SEQUENCE</scope>
    <source>
        <tissue evidence="1">Young leaves</tissue>
    </source>
</reference>
<dbReference type="Proteomes" id="UP001141806">
    <property type="component" value="Unassembled WGS sequence"/>
</dbReference>
<protein>
    <submittedName>
        <fullName evidence="1">Uncharacterized protein</fullName>
    </submittedName>
</protein>
<gene>
    <name evidence="1" type="ORF">NE237_019955</name>
</gene>
<organism evidence="1 2">
    <name type="scientific">Protea cynaroides</name>
    <dbReference type="NCBI Taxonomy" id="273540"/>
    <lineage>
        <taxon>Eukaryota</taxon>
        <taxon>Viridiplantae</taxon>
        <taxon>Streptophyta</taxon>
        <taxon>Embryophyta</taxon>
        <taxon>Tracheophyta</taxon>
        <taxon>Spermatophyta</taxon>
        <taxon>Magnoliopsida</taxon>
        <taxon>Proteales</taxon>
        <taxon>Proteaceae</taxon>
        <taxon>Protea</taxon>
    </lineage>
</organism>